<dbReference type="EMBL" id="BDIP01005021">
    <property type="protein sequence ID" value="GCA63783.1"/>
    <property type="molecule type" value="Genomic_DNA"/>
</dbReference>
<protein>
    <submittedName>
        <fullName evidence="2">Uncharacterized protein</fullName>
    </submittedName>
</protein>
<evidence type="ECO:0000313" key="3">
    <source>
        <dbReference type="Proteomes" id="UP000265618"/>
    </source>
</evidence>
<accession>A0A391NZU1</accession>
<organism evidence="2 3">
    <name type="scientific">Kipferlia bialata</name>
    <dbReference type="NCBI Taxonomy" id="797122"/>
    <lineage>
        <taxon>Eukaryota</taxon>
        <taxon>Metamonada</taxon>
        <taxon>Carpediemonas-like organisms</taxon>
        <taxon>Kipferlia</taxon>
    </lineage>
</organism>
<reference evidence="2 3" key="1">
    <citation type="journal article" date="2018" name="PLoS ONE">
        <title>The draft genome of Kipferlia bialata reveals reductive genome evolution in fornicate parasites.</title>
        <authorList>
            <person name="Tanifuji G."/>
            <person name="Takabayashi S."/>
            <person name="Kume K."/>
            <person name="Takagi M."/>
            <person name="Nakayama T."/>
            <person name="Kamikawa R."/>
            <person name="Inagaki Y."/>
            <person name="Hashimoto T."/>
        </authorList>
    </citation>
    <scope>NUCLEOTIDE SEQUENCE [LARGE SCALE GENOMIC DNA]</scope>
    <source>
        <strain evidence="2">NY0173</strain>
    </source>
</reference>
<comment type="caution">
    <text evidence="2">The sequence shown here is derived from an EMBL/GenBank/DDBJ whole genome shotgun (WGS) entry which is preliminary data.</text>
</comment>
<gene>
    <name evidence="2" type="ORF">KIPB_011878</name>
</gene>
<keyword evidence="3" id="KW-1185">Reference proteome</keyword>
<sequence length="205" mass="22549">MPLNLFLERVPLHGNACYRVGRDSHIAVGADRILLLTSGWIYTLQPVGHTLPPSSSSASITDTVFDTDSSAHSGYSDPDIESEPPADTNSDTEPLWTTCHTQCIGRLVLIYGSIYYSGIRDYRVQDLHILNTVSGYVYECNPVLISCLFGANMFSPSLGIVRTDHTHLPSNMSFMDRGYVYPGNTEVEGEGLRVGERETLMGWAG</sequence>
<dbReference type="AlphaFoldDB" id="A0A391NZU1"/>
<feature type="region of interest" description="Disordered" evidence="1">
    <location>
        <begin position="68"/>
        <end position="93"/>
    </location>
</feature>
<name>A0A391NZU1_9EUKA</name>
<evidence type="ECO:0000313" key="2">
    <source>
        <dbReference type="EMBL" id="GCA63783.1"/>
    </source>
</evidence>
<proteinExistence type="predicted"/>
<dbReference type="Proteomes" id="UP000265618">
    <property type="component" value="Unassembled WGS sequence"/>
</dbReference>
<feature type="non-terminal residue" evidence="2">
    <location>
        <position position="1"/>
    </location>
</feature>
<evidence type="ECO:0000256" key="1">
    <source>
        <dbReference type="SAM" id="MobiDB-lite"/>
    </source>
</evidence>